<evidence type="ECO:0000256" key="8">
    <source>
        <dbReference type="PIRSR" id="PIRSR000005-1"/>
    </source>
</evidence>
<sequence length="198" mass="21205">MTRHPMGAAFCLAIGLTTAVAAPLHADFDADSYPAYETCALCHGLSGQSRLDRFPHLAGQNPAYIQAQLAAFLSGIRRNDGGQMSSIVTELAPEDLPVVIEWFAQQDPPPASDPPDSDLGQTLTAAAGCLGCHEVDSDGAVPYLSAQHAGYLSKQMRDFRDGRRDHGAFAEMHQEIFSGMDTGIDEIAAYLASLERPE</sequence>
<keyword evidence="7 9" id="KW-0408">Iron</keyword>
<feature type="domain" description="Cytochrome c" evidence="11">
    <location>
        <begin position="19"/>
        <end position="107"/>
    </location>
</feature>
<evidence type="ECO:0000256" key="9">
    <source>
        <dbReference type="PIRSR" id="PIRSR000005-2"/>
    </source>
</evidence>
<evidence type="ECO:0000259" key="11">
    <source>
        <dbReference type="PROSITE" id="PS51007"/>
    </source>
</evidence>
<dbReference type="RefSeq" id="WP_131811227.1">
    <property type="nucleotide sequence ID" value="NZ_LPUY01000100.1"/>
</dbReference>
<evidence type="ECO:0000256" key="4">
    <source>
        <dbReference type="ARBA" id="ARBA00022723"/>
    </source>
</evidence>
<dbReference type="Pfam" id="PF00034">
    <property type="entry name" value="Cytochrom_C"/>
    <property type="match status" value="1"/>
</dbReference>
<dbReference type="GO" id="GO:0042597">
    <property type="term" value="C:periplasmic space"/>
    <property type="evidence" value="ECO:0007669"/>
    <property type="project" value="UniProtKB-SubCell"/>
</dbReference>
<keyword evidence="2" id="KW-0813">Transport</keyword>
<protein>
    <submittedName>
        <fullName evidence="12">Cytochrome c4</fullName>
    </submittedName>
</protein>
<keyword evidence="10" id="KW-0732">Signal</keyword>
<dbReference type="InterPro" id="IPR036909">
    <property type="entry name" value="Cyt_c-like_dom_sf"/>
</dbReference>
<evidence type="ECO:0000256" key="3">
    <source>
        <dbReference type="ARBA" id="ARBA00022617"/>
    </source>
</evidence>
<comment type="subcellular location">
    <subcellularLocation>
        <location evidence="1">Periplasm</location>
    </subcellularLocation>
</comment>
<dbReference type="OrthoDB" id="9773456at2"/>
<evidence type="ECO:0000313" key="12">
    <source>
        <dbReference type="EMBL" id="KUP91297.1"/>
    </source>
</evidence>
<dbReference type="PANTHER" id="PTHR33751:SF9">
    <property type="entry name" value="CYTOCHROME C4"/>
    <property type="match status" value="1"/>
</dbReference>
<evidence type="ECO:0000256" key="5">
    <source>
        <dbReference type="ARBA" id="ARBA00022764"/>
    </source>
</evidence>
<name>A0A132BU01_9RHOB</name>
<dbReference type="Gene3D" id="1.10.760.10">
    <property type="entry name" value="Cytochrome c-like domain"/>
    <property type="match status" value="2"/>
</dbReference>
<dbReference type="SUPFAM" id="SSF46626">
    <property type="entry name" value="Cytochrome c"/>
    <property type="match status" value="2"/>
</dbReference>
<reference evidence="12 13" key="1">
    <citation type="submission" date="2015-12" db="EMBL/GenBank/DDBJ databases">
        <title>Genome sequence of the marine Rhodobacteraceae strain O3.65, Candidatus Tritonibacter horizontis.</title>
        <authorList>
            <person name="Poehlein A."/>
            <person name="Giebel H.A."/>
            <person name="Voget S."/>
            <person name="Brinkhoff T."/>
        </authorList>
    </citation>
    <scope>NUCLEOTIDE SEQUENCE [LARGE SCALE GENOMIC DNA]</scope>
    <source>
        <strain evidence="12 13">O3.65</strain>
    </source>
</reference>
<dbReference type="GO" id="GO:0020037">
    <property type="term" value="F:heme binding"/>
    <property type="evidence" value="ECO:0007669"/>
    <property type="project" value="InterPro"/>
</dbReference>
<dbReference type="InterPro" id="IPR050597">
    <property type="entry name" value="Cytochrome_c_Oxidase_Subunit"/>
</dbReference>
<feature type="binding site" description="axial binding residue" evidence="9">
    <location>
        <position position="43"/>
    </location>
    <ligand>
        <name>heme c</name>
        <dbReference type="ChEBI" id="CHEBI:61717"/>
        <label>1</label>
    </ligand>
    <ligandPart>
        <name>Fe</name>
        <dbReference type="ChEBI" id="CHEBI:18248"/>
    </ligandPart>
</feature>
<dbReference type="GO" id="GO:0009055">
    <property type="term" value="F:electron transfer activity"/>
    <property type="evidence" value="ECO:0007669"/>
    <property type="project" value="InterPro"/>
</dbReference>
<feature type="binding site" description="covalent" evidence="8">
    <location>
        <position position="132"/>
    </location>
    <ligand>
        <name>heme c</name>
        <dbReference type="ChEBI" id="CHEBI:61717"/>
        <label>2</label>
    </ligand>
</feature>
<evidence type="ECO:0000256" key="2">
    <source>
        <dbReference type="ARBA" id="ARBA00022448"/>
    </source>
</evidence>
<feature type="domain" description="Cytochrome c" evidence="11">
    <location>
        <begin position="115"/>
        <end position="195"/>
    </location>
</feature>
<evidence type="ECO:0000256" key="1">
    <source>
        <dbReference type="ARBA" id="ARBA00004418"/>
    </source>
</evidence>
<dbReference type="Proteomes" id="UP000068382">
    <property type="component" value="Unassembled WGS sequence"/>
</dbReference>
<gene>
    <name evidence="12" type="primary">cycA</name>
    <name evidence="12" type="ORF">TRIHO_38710</name>
</gene>
<evidence type="ECO:0000256" key="10">
    <source>
        <dbReference type="SAM" id="SignalP"/>
    </source>
</evidence>
<keyword evidence="13" id="KW-1185">Reference proteome</keyword>
<organism evidence="12 13">
    <name type="scientific">Tritonibacter horizontis</name>
    <dbReference type="NCBI Taxonomy" id="1768241"/>
    <lineage>
        <taxon>Bacteria</taxon>
        <taxon>Pseudomonadati</taxon>
        <taxon>Pseudomonadota</taxon>
        <taxon>Alphaproteobacteria</taxon>
        <taxon>Rhodobacterales</taxon>
        <taxon>Paracoccaceae</taxon>
        <taxon>Tritonibacter</taxon>
    </lineage>
</organism>
<feature type="signal peptide" evidence="10">
    <location>
        <begin position="1"/>
        <end position="21"/>
    </location>
</feature>
<dbReference type="PIRSF" id="PIRSF000005">
    <property type="entry name" value="Cytochrome_c4"/>
    <property type="match status" value="1"/>
</dbReference>
<comment type="caution">
    <text evidence="12">The sequence shown here is derived from an EMBL/GenBank/DDBJ whole genome shotgun (WGS) entry which is preliminary data.</text>
</comment>
<dbReference type="PROSITE" id="PS51007">
    <property type="entry name" value="CYTC"/>
    <property type="match status" value="2"/>
</dbReference>
<keyword evidence="4 9" id="KW-0479">Metal-binding</keyword>
<comment type="PTM">
    <text evidence="8">Binds 2 heme c groups covalently per subunit.</text>
</comment>
<accession>A0A132BU01</accession>
<feature type="binding site" description="covalent" evidence="8">
    <location>
        <position position="129"/>
    </location>
    <ligand>
        <name>heme c</name>
        <dbReference type="ChEBI" id="CHEBI:61717"/>
        <label>2</label>
    </ligand>
</feature>
<proteinExistence type="predicted"/>
<feature type="chain" id="PRO_5007288560" evidence="10">
    <location>
        <begin position="22"/>
        <end position="198"/>
    </location>
</feature>
<keyword evidence="5" id="KW-0574">Periplasm</keyword>
<dbReference type="GO" id="GO:0005506">
    <property type="term" value="F:iron ion binding"/>
    <property type="evidence" value="ECO:0007669"/>
    <property type="project" value="InterPro"/>
</dbReference>
<feature type="binding site" description="axial binding residue" evidence="9">
    <location>
        <position position="172"/>
    </location>
    <ligand>
        <name>heme c</name>
        <dbReference type="ChEBI" id="CHEBI:61717"/>
        <label>2</label>
    </ligand>
    <ligandPart>
        <name>Fe</name>
        <dbReference type="ChEBI" id="CHEBI:18248"/>
    </ligandPart>
</feature>
<feature type="binding site" description="axial binding residue" evidence="9">
    <location>
        <position position="84"/>
    </location>
    <ligand>
        <name>heme c</name>
        <dbReference type="ChEBI" id="CHEBI:61717"/>
        <label>1</label>
    </ligand>
    <ligandPart>
        <name>Fe</name>
        <dbReference type="ChEBI" id="CHEBI:18248"/>
    </ligandPart>
</feature>
<keyword evidence="6" id="KW-0249">Electron transport</keyword>
<evidence type="ECO:0000256" key="6">
    <source>
        <dbReference type="ARBA" id="ARBA00022982"/>
    </source>
</evidence>
<keyword evidence="3 8" id="KW-0349">Heme</keyword>
<dbReference type="InterPro" id="IPR009056">
    <property type="entry name" value="Cyt_c-like_dom"/>
</dbReference>
<evidence type="ECO:0000256" key="7">
    <source>
        <dbReference type="ARBA" id="ARBA00023004"/>
    </source>
</evidence>
<feature type="binding site" description="covalent" evidence="8">
    <location>
        <position position="39"/>
    </location>
    <ligand>
        <name>heme c</name>
        <dbReference type="ChEBI" id="CHEBI:61717"/>
        <label>1</label>
    </ligand>
</feature>
<dbReference type="EMBL" id="LPUY01000100">
    <property type="protein sequence ID" value="KUP91297.1"/>
    <property type="molecule type" value="Genomic_DNA"/>
</dbReference>
<feature type="binding site" description="covalent" evidence="8">
    <location>
        <position position="42"/>
    </location>
    <ligand>
        <name>heme c</name>
        <dbReference type="ChEBI" id="CHEBI:61717"/>
        <label>1</label>
    </ligand>
</feature>
<evidence type="ECO:0000313" key="13">
    <source>
        <dbReference type="Proteomes" id="UP000068382"/>
    </source>
</evidence>
<feature type="binding site" description="axial binding residue" evidence="9">
    <location>
        <position position="133"/>
    </location>
    <ligand>
        <name>heme c</name>
        <dbReference type="ChEBI" id="CHEBI:61717"/>
        <label>2</label>
    </ligand>
    <ligandPart>
        <name>Fe</name>
        <dbReference type="ChEBI" id="CHEBI:18248"/>
    </ligandPart>
</feature>
<dbReference type="AlphaFoldDB" id="A0A132BU01"/>
<dbReference type="PANTHER" id="PTHR33751">
    <property type="entry name" value="CBB3-TYPE CYTOCHROME C OXIDASE SUBUNIT FIXP"/>
    <property type="match status" value="1"/>
</dbReference>
<dbReference type="InterPro" id="IPR024167">
    <property type="entry name" value="Cytochrome_c4-like"/>
</dbReference>